<sequence length="68" mass="7783">MLYNYAISDVRFISHGITVPNKLKTGMIYPVLELNTSTLYFYSICGQFLTPIGYQTELQPLFSNLKTN</sequence>
<proteinExistence type="predicted"/>
<keyword evidence="2" id="KW-1185">Reference proteome</keyword>
<organism evidence="1 2">
    <name type="scientific">Epilithonimonas mollis</name>
    <dbReference type="NCBI Taxonomy" id="216903"/>
    <lineage>
        <taxon>Bacteria</taxon>
        <taxon>Pseudomonadati</taxon>
        <taxon>Bacteroidota</taxon>
        <taxon>Flavobacteriia</taxon>
        <taxon>Flavobacteriales</taxon>
        <taxon>Weeksellaceae</taxon>
        <taxon>Chryseobacterium group</taxon>
        <taxon>Epilithonimonas</taxon>
    </lineage>
</organism>
<gene>
    <name evidence="1" type="ORF">SAMN05444371_3088</name>
</gene>
<reference evidence="2" key="1">
    <citation type="submission" date="2016-11" db="EMBL/GenBank/DDBJ databases">
        <authorList>
            <person name="Varghese N."/>
            <person name="Submissions S."/>
        </authorList>
    </citation>
    <scope>NUCLEOTIDE SEQUENCE [LARGE SCALE GENOMIC DNA]</scope>
    <source>
        <strain evidence="2">DSM 18016</strain>
    </source>
</reference>
<accession>A0A1M6U2R7</accession>
<dbReference type="STRING" id="216903.SAMN05444371_3088"/>
<name>A0A1M6U2R7_9FLAO</name>
<dbReference type="AlphaFoldDB" id="A0A1M6U2R7"/>
<dbReference type="Proteomes" id="UP000184498">
    <property type="component" value="Unassembled WGS sequence"/>
</dbReference>
<dbReference type="EMBL" id="FRAM01000004">
    <property type="protein sequence ID" value="SHK63497.1"/>
    <property type="molecule type" value="Genomic_DNA"/>
</dbReference>
<evidence type="ECO:0000313" key="1">
    <source>
        <dbReference type="EMBL" id="SHK63497.1"/>
    </source>
</evidence>
<evidence type="ECO:0000313" key="2">
    <source>
        <dbReference type="Proteomes" id="UP000184498"/>
    </source>
</evidence>
<protein>
    <submittedName>
        <fullName evidence="1">Uncharacterized protein</fullName>
    </submittedName>
</protein>